<comment type="similarity">
    <text evidence="1">Belongs to the RutC family.</text>
</comment>
<dbReference type="GO" id="GO:0005739">
    <property type="term" value="C:mitochondrion"/>
    <property type="evidence" value="ECO:0007669"/>
    <property type="project" value="TreeGrafter"/>
</dbReference>
<dbReference type="PANTHER" id="PTHR11803">
    <property type="entry name" value="2-IMINOBUTANOATE/2-IMINOPROPANOATE DEAMINASE RIDA"/>
    <property type="match status" value="1"/>
</dbReference>
<dbReference type="FunFam" id="3.30.1330.40:FF:000001">
    <property type="entry name" value="L-PSP family endoribonuclease"/>
    <property type="match status" value="1"/>
</dbReference>
<evidence type="ECO:0000313" key="3">
    <source>
        <dbReference type="Proteomes" id="UP000092462"/>
    </source>
</evidence>
<dbReference type="InterPro" id="IPR006056">
    <property type="entry name" value="RidA"/>
</dbReference>
<name>A0A1B0DLY2_PHLPP</name>
<dbReference type="VEuPathDB" id="VectorBase:PPAI009372"/>
<sequence>LSNVGPLGLSNKRSQFAECFCSVLVTQKTPSKSVCKMASLTRKIISTALAGKVSAPYSQAIVADRTVYVSGCLGMDKDTLKLVPGGIVPETSQALKNLRTILEAADSGIDKVVKVTVFLGDIDDMPKFNEEYKKVFTHDFPARSCFAVANLPLKARVEIEAVALTGDVKTIST</sequence>
<dbReference type="InterPro" id="IPR019897">
    <property type="entry name" value="RidA_CS"/>
</dbReference>
<evidence type="ECO:0000313" key="2">
    <source>
        <dbReference type="EnsemblMetazoa" id="PPAI009372-PA"/>
    </source>
</evidence>
<accession>A0A1B0DLY2</accession>
<dbReference type="CDD" id="cd00448">
    <property type="entry name" value="YjgF_YER057c_UK114_family"/>
    <property type="match status" value="1"/>
</dbReference>
<protein>
    <submittedName>
        <fullName evidence="2">Uncharacterized protein</fullName>
    </submittedName>
</protein>
<reference evidence="2" key="1">
    <citation type="submission" date="2022-08" db="UniProtKB">
        <authorList>
            <consortium name="EnsemblMetazoa"/>
        </authorList>
    </citation>
    <scope>IDENTIFICATION</scope>
    <source>
        <strain evidence="2">Israel</strain>
    </source>
</reference>
<dbReference type="AlphaFoldDB" id="A0A1B0DLY2"/>
<dbReference type="EMBL" id="AJVK01073205">
    <property type="status" value="NOT_ANNOTATED_CDS"/>
    <property type="molecule type" value="Genomic_DNA"/>
</dbReference>
<dbReference type="Pfam" id="PF01042">
    <property type="entry name" value="Ribonuc_L-PSP"/>
    <property type="match status" value="1"/>
</dbReference>
<dbReference type="NCBIfam" id="TIGR00004">
    <property type="entry name" value="Rid family detoxifying hydrolase"/>
    <property type="match status" value="1"/>
</dbReference>
<dbReference type="SUPFAM" id="SSF55298">
    <property type="entry name" value="YjgF-like"/>
    <property type="match status" value="1"/>
</dbReference>
<organism evidence="2 3">
    <name type="scientific">Phlebotomus papatasi</name>
    <name type="common">Sandfly</name>
    <dbReference type="NCBI Taxonomy" id="29031"/>
    <lineage>
        <taxon>Eukaryota</taxon>
        <taxon>Metazoa</taxon>
        <taxon>Ecdysozoa</taxon>
        <taxon>Arthropoda</taxon>
        <taxon>Hexapoda</taxon>
        <taxon>Insecta</taxon>
        <taxon>Pterygota</taxon>
        <taxon>Neoptera</taxon>
        <taxon>Endopterygota</taxon>
        <taxon>Diptera</taxon>
        <taxon>Nematocera</taxon>
        <taxon>Psychodoidea</taxon>
        <taxon>Psychodidae</taxon>
        <taxon>Phlebotomus</taxon>
        <taxon>Phlebotomus</taxon>
    </lineage>
</organism>
<keyword evidence="3" id="KW-1185">Reference proteome</keyword>
<dbReference type="GO" id="GO:0005829">
    <property type="term" value="C:cytosol"/>
    <property type="evidence" value="ECO:0007669"/>
    <property type="project" value="TreeGrafter"/>
</dbReference>
<dbReference type="VEuPathDB" id="VectorBase:PPAPM1_004600"/>
<dbReference type="GO" id="GO:0019239">
    <property type="term" value="F:deaminase activity"/>
    <property type="evidence" value="ECO:0007669"/>
    <property type="project" value="TreeGrafter"/>
</dbReference>
<dbReference type="PROSITE" id="PS01094">
    <property type="entry name" value="UPF0076"/>
    <property type="match status" value="1"/>
</dbReference>
<dbReference type="InterPro" id="IPR006175">
    <property type="entry name" value="YjgF/YER057c/UK114"/>
</dbReference>
<dbReference type="Proteomes" id="UP000092462">
    <property type="component" value="Unassembled WGS sequence"/>
</dbReference>
<dbReference type="EnsemblMetazoa" id="PPAI009372-RA">
    <property type="protein sequence ID" value="PPAI009372-PA"/>
    <property type="gene ID" value="PPAI009372"/>
</dbReference>
<proteinExistence type="inferred from homology"/>
<evidence type="ECO:0000256" key="1">
    <source>
        <dbReference type="ARBA" id="ARBA00010552"/>
    </source>
</evidence>
<dbReference type="PANTHER" id="PTHR11803:SF39">
    <property type="entry name" value="2-IMINOBUTANOATE_2-IMINOPROPANOATE DEAMINASE"/>
    <property type="match status" value="1"/>
</dbReference>
<dbReference type="InterPro" id="IPR035959">
    <property type="entry name" value="RutC-like_sf"/>
</dbReference>
<dbReference type="Gene3D" id="3.30.1330.40">
    <property type="entry name" value="RutC-like"/>
    <property type="match status" value="1"/>
</dbReference>